<keyword evidence="1" id="KW-0614">Plasmid</keyword>
<accession>A0ABY7PVN3</accession>
<geneLocation type="plasmid" evidence="1 2">
    <name>unnamed2</name>
</geneLocation>
<evidence type="ECO:0000313" key="2">
    <source>
        <dbReference type="Proteomes" id="UP001211872"/>
    </source>
</evidence>
<gene>
    <name evidence="1" type="ORF">O9Z63_20795</name>
</gene>
<sequence length="156" mass="16871">MHLISESVFAAAVEQLIGTTIQTTHAGPGTGSIFTMNLRAPTREEHHLMVFCAWKLLRAGTITCTWRDAEEDLAAALAAHQRETLAGARVESGGDLVLTLASGAELKLFADGRVPDEPADQDQASDYFLQQGLTTFVSLRGAFYQENTPPRAKKKG</sequence>
<dbReference type="Proteomes" id="UP001211872">
    <property type="component" value="Plasmid unnamed2"/>
</dbReference>
<name>A0ABY7PVN3_9BACT</name>
<organism evidence="1 2">
    <name type="scientific">Hymenobacter yonginensis</name>
    <dbReference type="NCBI Taxonomy" id="748197"/>
    <lineage>
        <taxon>Bacteria</taxon>
        <taxon>Pseudomonadati</taxon>
        <taxon>Bacteroidota</taxon>
        <taxon>Cytophagia</taxon>
        <taxon>Cytophagales</taxon>
        <taxon>Hymenobacteraceae</taxon>
        <taxon>Hymenobacter</taxon>
    </lineage>
</organism>
<reference evidence="1 2" key="1">
    <citation type="journal article" date="2011" name="Int. J. Syst. Evol. Microbiol.">
        <title>Hymenobacter yonginensis sp. nov., isolated from a mesotrophic artificial lake.</title>
        <authorList>
            <person name="Joung Y."/>
            <person name="Cho S.H."/>
            <person name="Kim H."/>
            <person name="Kim S.B."/>
            <person name="Joh K."/>
        </authorList>
    </citation>
    <scope>NUCLEOTIDE SEQUENCE [LARGE SCALE GENOMIC DNA]</scope>
    <source>
        <strain evidence="1 2">KCTC 22745</strain>
    </source>
</reference>
<evidence type="ECO:0000313" key="1">
    <source>
        <dbReference type="EMBL" id="WBO86722.1"/>
    </source>
</evidence>
<dbReference type="EMBL" id="CP115397">
    <property type="protein sequence ID" value="WBO86722.1"/>
    <property type="molecule type" value="Genomic_DNA"/>
</dbReference>
<protein>
    <submittedName>
        <fullName evidence="1">Uncharacterized protein</fullName>
    </submittedName>
</protein>
<dbReference type="RefSeq" id="WP_270129383.1">
    <property type="nucleotide sequence ID" value="NZ_CP115397.1"/>
</dbReference>
<proteinExistence type="predicted"/>
<keyword evidence="2" id="KW-1185">Reference proteome</keyword>